<organism evidence="2 3">
    <name type="scientific">Armadillidium nasatum</name>
    <dbReference type="NCBI Taxonomy" id="96803"/>
    <lineage>
        <taxon>Eukaryota</taxon>
        <taxon>Metazoa</taxon>
        <taxon>Ecdysozoa</taxon>
        <taxon>Arthropoda</taxon>
        <taxon>Crustacea</taxon>
        <taxon>Multicrustacea</taxon>
        <taxon>Malacostraca</taxon>
        <taxon>Eumalacostraca</taxon>
        <taxon>Peracarida</taxon>
        <taxon>Isopoda</taxon>
        <taxon>Oniscidea</taxon>
        <taxon>Crinocheta</taxon>
        <taxon>Armadillidiidae</taxon>
        <taxon>Armadillidium</taxon>
    </lineage>
</organism>
<dbReference type="OrthoDB" id="6349510at2759"/>
<dbReference type="AlphaFoldDB" id="A0A5N5SUU1"/>
<dbReference type="EMBL" id="SEYY01019925">
    <property type="protein sequence ID" value="KAB7497777.1"/>
    <property type="molecule type" value="Genomic_DNA"/>
</dbReference>
<evidence type="ECO:0000256" key="1">
    <source>
        <dbReference type="SAM" id="MobiDB-lite"/>
    </source>
</evidence>
<sequence>MRRYLLNEDHGLNMIIDVCIDLGPLNDLKRKEAIASLVAYARSSRRSSVVYRASTTENVLNPLFEISILPPTCHIKSKAKSLLERYLNHLESENYVSTILSVIGLKNNDKIPKINPDLKLVPKLNSIHVEYRNKKDDWIKIDEEKIKFLIHILEKAKHDGLVVNFIESLVTYIDFTIFNNIEKKSASSLFTDSDINEIKFERFRSLVFVVGMISCASENEELIAKIFYDLKSALSIVKILLETQHQECLDLELFQMKDSFLISCVMLLSGYITTLFQNGKLRNENWDQFKDIVQCLKSLTTNSKNSSLVAISQQLLNIILTHGVISSTGDELPFEASKSRSSENSTLVEDLDRTKSSKSQIIQDDQENTSDYKKTLIRAIFTSHSNSWSRIDITKQINRKRR</sequence>
<gene>
    <name evidence="2" type="ORF">Anas_07145</name>
</gene>
<reference evidence="2 3" key="1">
    <citation type="journal article" date="2019" name="PLoS Biol.">
        <title>Sex chromosomes control vertical transmission of feminizing Wolbachia symbionts in an isopod.</title>
        <authorList>
            <person name="Becking T."/>
            <person name="Chebbi M.A."/>
            <person name="Giraud I."/>
            <person name="Moumen B."/>
            <person name="Laverre T."/>
            <person name="Caubet Y."/>
            <person name="Peccoud J."/>
            <person name="Gilbert C."/>
            <person name="Cordaux R."/>
        </authorList>
    </citation>
    <scope>NUCLEOTIDE SEQUENCE [LARGE SCALE GENOMIC DNA]</scope>
    <source>
        <strain evidence="2">ANa2</strain>
        <tissue evidence="2">Whole body excluding digestive tract and cuticle</tissue>
    </source>
</reference>
<keyword evidence="3" id="KW-1185">Reference proteome</keyword>
<proteinExistence type="predicted"/>
<comment type="caution">
    <text evidence="2">The sequence shown here is derived from an EMBL/GenBank/DDBJ whole genome shotgun (WGS) entry which is preliminary data.</text>
</comment>
<feature type="region of interest" description="Disordered" evidence="1">
    <location>
        <begin position="335"/>
        <end position="365"/>
    </location>
</feature>
<accession>A0A5N5SUU1</accession>
<protein>
    <submittedName>
        <fullName evidence="2">Uncharacterized protein</fullName>
    </submittedName>
</protein>
<evidence type="ECO:0000313" key="3">
    <source>
        <dbReference type="Proteomes" id="UP000326759"/>
    </source>
</evidence>
<evidence type="ECO:0000313" key="2">
    <source>
        <dbReference type="EMBL" id="KAB7497777.1"/>
    </source>
</evidence>
<name>A0A5N5SUU1_9CRUS</name>
<dbReference type="Proteomes" id="UP000326759">
    <property type="component" value="Unassembled WGS sequence"/>
</dbReference>